<feature type="signal peptide" evidence="2">
    <location>
        <begin position="1"/>
        <end position="28"/>
    </location>
</feature>
<feature type="chain" id="PRO_5015591971" description="Porin" evidence="2">
    <location>
        <begin position="29"/>
        <end position="450"/>
    </location>
</feature>
<comment type="caution">
    <text evidence="3">The sequence shown here is derived from an EMBL/GenBank/DDBJ whole genome shotgun (WGS) entry which is preliminary data.</text>
</comment>
<gene>
    <name evidence="3" type="ORF">BTO11_00680</name>
</gene>
<dbReference type="AlphaFoldDB" id="A0A2S7UQP7"/>
<protein>
    <recommendedName>
        <fullName evidence="5">Porin</fullName>
    </recommendedName>
</protein>
<evidence type="ECO:0000313" key="3">
    <source>
        <dbReference type="EMBL" id="PQJ52314.1"/>
    </source>
</evidence>
<name>A0A2S7UQP7_9GAMM</name>
<dbReference type="Gene3D" id="2.40.160.10">
    <property type="entry name" value="Porin"/>
    <property type="match status" value="1"/>
</dbReference>
<feature type="coiled-coil region" evidence="1">
    <location>
        <begin position="28"/>
        <end position="55"/>
    </location>
</feature>
<evidence type="ECO:0000313" key="4">
    <source>
        <dbReference type="Proteomes" id="UP000239007"/>
    </source>
</evidence>
<dbReference type="RefSeq" id="WP_229793376.1">
    <property type="nucleotide sequence ID" value="NZ_BMYG01000005.1"/>
</dbReference>
<evidence type="ECO:0000256" key="2">
    <source>
        <dbReference type="SAM" id="SignalP"/>
    </source>
</evidence>
<evidence type="ECO:0008006" key="5">
    <source>
        <dbReference type="Google" id="ProtNLM"/>
    </source>
</evidence>
<accession>A0A2S7UQP7</accession>
<dbReference type="SUPFAM" id="SSF56935">
    <property type="entry name" value="Porins"/>
    <property type="match status" value="1"/>
</dbReference>
<reference evidence="3 4" key="1">
    <citation type="submission" date="2016-12" db="EMBL/GenBank/DDBJ databases">
        <title>Diversity of luminous bacteria.</title>
        <authorList>
            <person name="Yoshizawa S."/>
            <person name="Kogure K."/>
        </authorList>
    </citation>
    <scope>NUCLEOTIDE SEQUENCE [LARGE SCALE GENOMIC DNA]</scope>
    <source>
        <strain evidence="3 4">SA4-48</strain>
    </source>
</reference>
<organism evidence="3 4">
    <name type="scientific">Psychrosphaera saromensis</name>
    <dbReference type="NCBI Taxonomy" id="716813"/>
    <lineage>
        <taxon>Bacteria</taxon>
        <taxon>Pseudomonadati</taxon>
        <taxon>Pseudomonadota</taxon>
        <taxon>Gammaproteobacteria</taxon>
        <taxon>Alteromonadales</taxon>
        <taxon>Pseudoalteromonadaceae</taxon>
        <taxon>Psychrosphaera</taxon>
    </lineage>
</organism>
<sequence length="450" mass="50436">MKPIIKTITSFITVALVGHISFFQSVSANTTEQDTESLVQRLKELERKVELLSTKTVTAQTLSQKQDKNWQIISYGSIAYSNAPVFRNIQDTDAENKGTADLERVVLELKYRPSDKWQIETEIEFEHGGTGAALEYDGFEEFGEFETEIEAGGEVLVEKIEFKYTHNDNISVKFGHIALPVGLGTDFHKPDQYFTTQRHWSEATLIPQTWHETGINLLTNWQNFHLQTLITTGLNSEYFRTYNWIASGHQQRFETNNADDLALTVRLDYGDIRKESGIGFSYYSSNTSGNRHNDNNVSADGHVSILGLHGVWRSHDFTVKAQYLLGNLQDSEVITQANKTTAGLQPGNFALIGSEAHAGFVEAGFHVNDLFNITNPTTLFVAYSFANPVKQVESSTATDRFDTSELAFGINYKPVKNIVIKSQFAIQQYAVEAIDDTSSFGISVGYQFSI</sequence>
<keyword evidence="1" id="KW-0175">Coiled coil</keyword>
<keyword evidence="4" id="KW-1185">Reference proteome</keyword>
<keyword evidence="2" id="KW-0732">Signal</keyword>
<dbReference type="EMBL" id="MSCH01000003">
    <property type="protein sequence ID" value="PQJ52314.1"/>
    <property type="molecule type" value="Genomic_DNA"/>
</dbReference>
<dbReference type="InterPro" id="IPR023614">
    <property type="entry name" value="Porin_dom_sf"/>
</dbReference>
<dbReference type="Proteomes" id="UP000239007">
    <property type="component" value="Unassembled WGS sequence"/>
</dbReference>
<proteinExistence type="predicted"/>
<evidence type="ECO:0000256" key="1">
    <source>
        <dbReference type="SAM" id="Coils"/>
    </source>
</evidence>